<evidence type="ECO:0000256" key="1">
    <source>
        <dbReference type="SAM" id="MobiDB-lite"/>
    </source>
</evidence>
<reference evidence="2" key="1">
    <citation type="journal article" date="2014" name="Front. Microbiol.">
        <title>High frequency of phylogenetically diverse reductive dehalogenase-homologous genes in deep subseafloor sedimentary metagenomes.</title>
        <authorList>
            <person name="Kawai M."/>
            <person name="Futagami T."/>
            <person name="Toyoda A."/>
            <person name="Takaki Y."/>
            <person name="Nishi S."/>
            <person name="Hori S."/>
            <person name="Arai W."/>
            <person name="Tsubouchi T."/>
            <person name="Morono Y."/>
            <person name="Uchiyama I."/>
            <person name="Ito T."/>
            <person name="Fujiyama A."/>
            <person name="Inagaki F."/>
            <person name="Takami H."/>
        </authorList>
    </citation>
    <scope>NUCLEOTIDE SEQUENCE</scope>
    <source>
        <strain evidence="2">Expedition CK06-06</strain>
    </source>
</reference>
<feature type="region of interest" description="Disordered" evidence="1">
    <location>
        <begin position="111"/>
        <end position="131"/>
    </location>
</feature>
<dbReference type="AlphaFoldDB" id="X1RZP9"/>
<proteinExistence type="predicted"/>
<gene>
    <name evidence="2" type="ORF">S12H4_12754</name>
</gene>
<organism evidence="2">
    <name type="scientific">marine sediment metagenome</name>
    <dbReference type="NCBI Taxonomy" id="412755"/>
    <lineage>
        <taxon>unclassified sequences</taxon>
        <taxon>metagenomes</taxon>
        <taxon>ecological metagenomes</taxon>
    </lineage>
</organism>
<protein>
    <submittedName>
        <fullName evidence="2">Uncharacterized protein</fullName>
    </submittedName>
</protein>
<accession>X1RZP9</accession>
<dbReference type="EMBL" id="BARW01006088">
    <property type="protein sequence ID" value="GAI86118.1"/>
    <property type="molecule type" value="Genomic_DNA"/>
</dbReference>
<feature type="compositionally biased region" description="Low complexity" evidence="1">
    <location>
        <begin position="114"/>
        <end position="123"/>
    </location>
</feature>
<evidence type="ECO:0000313" key="2">
    <source>
        <dbReference type="EMBL" id="GAI86118.1"/>
    </source>
</evidence>
<sequence length="131" mass="13933">MVSDREVKLPHIFRSNSMVNFPKNRSIVRRANSGDNENHAGVGVSTKIAWGLHSGPPNIPPEQAALGVKRLEDAVTRAAELATDLMRQGHNKLAQTVLRNATAGITAVLRGEAPKVPAEPAPESNSPIMGG</sequence>
<name>X1RZP9_9ZZZZ</name>
<comment type="caution">
    <text evidence="2">The sequence shown here is derived from an EMBL/GenBank/DDBJ whole genome shotgun (WGS) entry which is preliminary data.</text>
</comment>